<evidence type="ECO:0000259" key="2">
    <source>
        <dbReference type="Pfam" id="PF18923"/>
    </source>
</evidence>
<keyword evidence="1" id="KW-0472">Membrane</keyword>
<evidence type="ECO:0000313" key="4">
    <source>
        <dbReference type="Proteomes" id="UP000029669"/>
    </source>
</evidence>
<organism evidence="3 4">
    <name type="scientific">Thermoanaerobacter kivui</name>
    <name type="common">Acetogenium kivui</name>
    <dbReference type="NCBI Taxonomy" id="2325"/>
    <lineage>
        <taxon>Bacteria</taxon>
        <taxon>Bacillati</taxon>
        <taxon>Bacillota</taxon>
        <taxon>Clostridia</taxon>
        <taxon>Thermoanaerobacterales</taxon>
        <taxon>Thermoanaerobacteraceae</taxon>
        <taxon>Thermoanaerobacter</taxon>
    </lineage>
</organism>
<feature type="transmembrane region" description="Helical" evidence="1">
    <location>
        <begin position="7"/>
        <end position="24"/>
    </location>
</feature>
<dbReference type="InterPro" id="IPR043730">
    <property type="entry name" value="DUF5673"/>
</dbReference>
<feature type="domain" description="DUF5673" evidence="2">
    <location>
        <begin position="118"/>
        <end position="176"/>
    </location>
</feature>
<dbReference type="AlphaFoldDB" id="A0A097AUE2"/>
<dbReference type="eggNOG" id="ENOG5030FZW">
    <property type="taxonomic scope" value="Bacteria"/>
</dbReference>
<feature type="transmembrane region" description="Helical" evidence="1">
    <location>
        <begin position="99"/>
        <end position="116"/>
    </location>
</feature>
<dbReference type="EMBL" id="CP009170">
    <property type="protein sequence ID" value="AIS53452.1"/>
    <property type="molecule type" value="Genomic_DNA"/>
</dbReference>
<sequence length="183" mass="21086">MNKNKKVIIAIFIFAFGIIIGLLGRENILQKFFSAVLALVIFTTIWDIYDVFKAKKHFGKTKWNIKTTNNSLVLAMSIYIILIAAISNTNLKDTLHTKLLAMIFIAGIIPLAHSLIPNGINEKGIMHWGVFHRWDDIDSYSFTDKYLVVTLKPNNKKITFIVAKDDKEMIKDFLKRKIWEIRS</sequence>
<dbReference type="RefSeq" id="WP_049686020.1">
    <property type="nucleotide sequence ID" value="NZ_CP009170.1"/>
</dbReference>
<name>A0A097AUE2_THEKI</name>
<gene>
    <name evidence="3" type="ORF">TKV_c23260</name>
</gene>
<accession>A0A097AUE2</accession>
<keyword evidence="1" id="KW-1133">Transmembrane helix</keyword>
<dbReference type="OrthoDB" id="1730274at2"/>
<dbReference type="KEGG" id="tki:TKV_c23260"/>
<dbReference type="Proteomes" id="UP000029669">
    <property type="component" value="Chromosome"/>
</dbReference>
<dbReference type="Pfam" id="PF18923">
    <property type="entry name" value="DUF5673"/>
    <property type="match status" value="1"/>
</dbReference>
<keyword evidence="1" id="KW-0812">Transmembrane</keyword>
<keyword evidence="4" id="KW-1185">Reference proteome</keyword>
<protein>
    <recommendedName>
        <fullName evidence="2">DUF5673 domain-containing protein</fullName>
    </recommendedName>
</protein>
<reference evidence="4" key="1">
    <citation type="journal article" date="2015" name="Genome Announc.">
        <title>Whole-Genome Sequences of 80 Environmental and Clinical Isolates of Burkholderia pseudomallei.</title>
        <authorList>
            <person name="Johnson S.L."/>
            <person name="Baker A.L."/>
            <person name="Chain P.S."/>
            <person name="Currie B.J."/>
            <person name="Daligault H.E."/>
            <person name="Davenport K.W."/>
            <person name="Davis C.B."/>
            <person name="Inglis T.J."/>
            <person name="Kaestli M."/>
            <person name="Koren S."/>
            <person name="Mayo M."/>
            <person name="Merritt A.J."/>
            <person name="Price E.P."/>
            <person name="Sarovich D.S."/>
            <person name="Warner J."/>
            <person name="Rosovitz M.J."/>
        </authorList>
    </citation>
    <scope>NUCLEOTIDE SEQUENCE [LARGE SCALE GENOMIC DNA]</scope>
    <source>
        <strain evidence="4">DSM 2030</strain>
    </source>
</reference>
<dbReference type="HOGENOM" id="CLU_1474505_0_0_9"/>
<proteinExistence type="predicted"/>
<feature type="transmembrane region" description="Helical" evidence="1">
    <location>
        <begin position="30"/>
        <end position="49"/>
    </location>
</feature>
<feature type="transmembrane region" description="Helical" evidence="1">
    <location>
        <begin position="70"/>
        <end position="87"/>
    </location>
</feature>
<evidence type="ECO:0000313" key="3">
    <source>
        <dbReference type="EMBL" id="AIS53452.1"/>
    </source>
</evidence>
<evidence type="ECO:0000256" key="1">
    <source>
        <dbReference type="SAM" id="Phobius"/>
    </source>
</evidence>